<dbReference type="RefSeq" id="WP_185801787.1">
    <property type="nucleotide sequence ID" value="NZ_JACJVJ010000002.1"/>
</dbReference>
<proteinExistence type="inferred from homology"/>
<evidence type="ECO:0000313" key="7">
    <source>
        <dbReference type="Proteomes" id="UP000564378"/>
    </source>
</evidence>
<dbReference type="PROSITE" id="PS00629">
    <property type="entry name" value="IMP_1"/>
    <property type="match status" value="1"/>
</dbReference>
<keyword evidence="4 5" id="KW-0460">Magnesium</keyword>
<evidence type="ECO:0000256" key="3">
    <source>
        <dbReference type="ARBA" id="ARBA00022801"/>
    </source>
</evidence>
<feature type="binding site" evidence="5">
    <location>
        <position position="84"/>
    </location>
    <ligand>
        <name>Mg(2+)</name>
        <dbReference type="ChEBI" id="CHEBI:18420"/>
        <label>1</label>
        <note>catalytic</note>
    </ligand>
</feature>
<dbReference type="PANTHER" id="PTHR20854:SF4">
    <property type="entry name" value="INOSITOL-1-MONOPHOSPHATASE-RELATED"/>
    <property type="match status" value="1"/>
</dbReference>
<keyword evidence="3" id="KW-0378">Hydrolase</keyword>
<comment type="caution">
    <text evidence="6">The sequence shown here is derived from an EMBL/GenBank/DDBJ whole genome shotgun (WGS) entry which is preliminary data.</text>
</comment>
<dbReference type="InterPro" id="IPR020583">
    <property type="entry name" value="Inositol_monoP_metal-BS"/>
</dbReference>
<evidence type="ECO:0000256" key="2">
    <source>
        <dbReference type="ARBA" id="ARBA00022723"/>
    </source>
</evidence>
<name>A0A842I1I8_9SPHN</name>
<feature type="binding site" evidence="5">
    <location>
        <position position="66"/>
    </location>
    <ligand>
        <name>Mg(2+)</name>
        <dbReference type="ChEBI" id="CHEBI:18420"/>
        <label>1</label>
        <note>catalytic</note>
    </ligand>
</feature>
<comment type="cofactor">
    <cofactor evidence="5">
        <name>Mg(2+)</name>
        <dbReference type="ChEBI" id="CHEBI:18420"/>
    </cofactor>
</comment>
<keyword evidence="2 5" id="KW-0479">Metal-binding</keyword>
<organism evidence="6 7">
    <name type="scientific">Parasphingopyxis marina</name>
    <dbReference type="NCBI Taxonomy" id="2761622"/>
    <lineage>
        <taxon>Bacteria</taxon>
        <taxon>Pseudomonadati</taxon>
        <taxon>Pseudomonadota</taxon>
        <taxon>Alphaproteobacteria</taxon>
        <taxon>Sphingomonadales</taxon>
        <taxon>Sphingomonadaceae</taxon>
        <taxon>Parasphingopyxis</taxon>
    </lineage>
</organism>
<dbReference type="PRINTS" id="PR00377">
    <property type="entry name" value="IMPHPHTASES"/>
</dbReference>
<feature type="binding site" evidence="5">
    <location>
        <position position="199"/>
    </location>
    <ligand>
        <name>Mg(2+)</name>
        <dbReference type="ChEBI" id="CHEBI:18420"/>
        <label>1</label>
        <note>catalytic</note>
    </ligand>
</feature>
<reference evidence="6 7" key="1">
    <citation type="submission" date="2020-08" db="EMBL/GenBank/DDBJ databases">
        <title>Draft genome sequence of Parasphingopyxis sp. GrpM-11.</title>
        <authorList>
            <person name="Oh J."/>
            <person name="Roh D.-H."/>
        </authorList>
    </citation>
    <scope>NUCLEOTIDE SEQUENCE [LARGE SCALE GENOMIC DNA]</scope>
    <source>
        <strain evidence="6 7">GrpM-11</strain>
    </source>
</reference>
<dbReference type="Gene3D" id="3.40.190.80">
    <property type="match status" value="1"/>
</dbReference>
<dbReference type="PANTHER" id="PTHR20854">
    <property type="entry name" value="INOSITOL MONOPHOSPHATASE"/>
    <property type="match status" value="1"/>
</dbReference>
<dbReference type="Pfam" id="PF00459">
    <property type="entry name" value="Inositol_P"/>
    <property type="match status" value="1"/>
</dbReference>
<dbReference type="SUPFAM" id="SSF56655">
    <property type="entry name" value="Carbohydrate phosphatase"/>
    <property type="match status" value="1"/>
</dbReference>
<evidence type="ECO:0000256" key="5">
    <source>
        <dbReference type="PIRSR" id="PIRSR600760-2"/>
    </source>
</evidence>
<comment type="similarity">
    <text evidence="1">Belongs to the inositol monophosphatase superfamily.</text>
</comment>
<dbReference type="GO" id="GO:0006020">
    <property type="term" value="P:inositol metabolic process"/>
    <property type="evidence" value="ECO:0007669"/>
    <property type="project" value="TreeGrafter"/>
</dbReference>
<protein>
    <submittedName>
        <fullName evidence="6">3'(2'),5'-bisphosphate nucleotidase CysQ</fullName>
    </submittedName>
</protein>
<evidence type="ECO:0000313" key="6">
    <source>
        <dbReference type="EMBL" id="MBC2778539.1"/>
    </source>
</evidence>
<sequence length="259" mass="27262">MPDISPGAVAAVAAEAASKARERWQGELDVWEKEPGHPVSDVDLLVDDFLRAELYRLDPGAGYLSEETIDDGARLGKSRVWVVDPIDGTRDFIRERTGWCVSVALIDGGQPVIGVLEAPARGERWLAAAGQGATRNGKPIAVSGRTQLTGARVPAHHVPKADADLICVDQPNSIALRIAMVAAGEADILATLRWGHEWDVGAAALIASEAGATVTDALGAPLIFNTHAAEAFGVLVTTPGIHAAAVERLRARAEALVVR</sequence>
<dbReference type="InterPro" id="IPR000760">
    <property type="entry name" value="Inositol_monophosphatase-like"/>
</dbReference>
<evidence type="ECO:0000256" key="1">
    <source>
        <dbReference type="ARBA" id="ARBA00009759"/>
    </source>
</evidence>
<evidence type="ECO:0000256" key="4">
    <source>
        <dbReference type="ARBA" id="ARBA00022842"/>
    </source>
</evidence>
<dbReference type="Proteomes" id="UP000564378">
    <property type="component" value="Unassembled WGS sequence"/>
</dbReference>
<accession>A0A842I1I8</accession>
<feature type="binding site" evidence="5">
    <location>
        <position position="86"/>
    </location>
    <ligand>
        <name>Mg(2+)</name>
        <dbReference type="ChEBI" id="CHEBI:18420"/>
        <label>1</label>
        <note>catalytic</note>
    </ligand>
</feature>
<gene>
    <name evidence="6" type="ORF">H6P80_13015</name>
</gene>
<keyword evidence="7" id="KW-1185">Reference proteome</keyword>
<dbReference type="CDD" id="cd01638">
    <property type="entry name" value="CysQ"/>
    <property type="match status" value="1"/>
</dbReference>
<dbReference type="EMBL" id="JACJVJ010000002">
    <property type="protein sequence ID" value="MBC2778539.1"/>
    <property type="molecule type" value="Genomic_DNA"/>
</dbReference>
<dbReference type="AlphaFoldDB" id="A0A842I1I8"/>
<dbReference type="GO" id="GO:0007165">
    <property type="term" value="P:signal transduction"/>
    <property type="evidence" value="ECO:0007669"/>
    <property type="project" value="TreeGrafter"/>
</dbReference>
<dbReference type="Gene3D" id="3.30.540.10">
    <property type="entry name" value="Fructose-1,6-Bisphosphatase, subunit A, domain 1"/>
    <property type="match status" value="1"/>
</dbReference>
<dbReference type="GO" id="GO:0046872">
    <property type="term" value="F:metal ion binding"/>
    <property type="evidence" value="ECO:0007669"/>
    <property type="project" value="UniProtKB-KW"/>
</dbReference>
<dbReference type="GO" id="GO:0008934">
    <property type="term" value="F:inositol monophosphate 1-phosphatase activity"/>
    <property type="evidence" value="ECO:0007669"/>
    <property type="project" value="TreeGrafter"/>
</dbReference>
<feature type="binding site" evidence="5">
    <location>
        <position position="87"/>
    </location>
    <ligand>
        <name>Mg(2+)</name>
        <dbReference type="ChEBI" id="CHEBI:18420"/>
        <label>1</label>
        <note>catalytic</note>
    </ligand>
</feature>